<sequence length="527" mass="59855">MKLTKYIALAIIGASSLFSCTDYLDTNPTDQISGNVIFTDVNGGMIAMNGVYRLMYSSGWAGDNSTHTFGYMSTMLVADFMGDDNIVSSSIKGWFSMDYNLQERNFYSSMLYRPYSEWNFYYTIISNLNYILSHEKSLTGLPGEKDNLFGQAYSLRALCYFYLIQLYQQTYIGHENSPGVPVYTEPTTSSTEGKPRGTVANVYRQINEDIEKGIGLLKQAEEQGISQIHKSHIDYYVANGIKARIALVQNRWQDAANAANIARQKTDLGLADASELVSGFNDLDMTSVLWGTEIQKTDQNGAYASFFCHMDANAGMHASYDRKCISAWLYKQMGIQDIRRNNWWKGNIAPALEQTQGPQKSYCTTKFRFSEYSSYLGDNIYMRAEEMLLIEAEALCRLKNYDQARTLMKNFGSIREKNYVKNRLDKVTDSNEMTLDIYGTVSTPEIKTLLDEILLQRRIELWGETGRIFDVLRLKAGYTRDYEGSNHIVKLSDNTKIPDYKGFILTLPQSEFDGNVNMDPVADQNPL</sequence>
<keyword evidence="4" id="KW-0472">Membrane</keyword>
<feature type="chain" id="PRO_5028804416" evidence="6">
    <location>
        <begin position="22"/>
        <end position="527"/>
    </location>
</feature>
<name>A0A7G1HWS7_9BACT</name>
<protein>
    <submittedName>
        <fullName evidence="9">Membrane protein</fullName>
    </submittedName>
</protein>
<dbReference type="KEGG" id="copr:Cop2CBH44_13740"/>
<evidence type="ECO:0000256" key="4">
    <source>
        <dbReference type="ARBA" id="ARBA00023136"/>
    </source>
</evidence>
<accession>A0A7G1HWS7</accession>
<feature type="domain" description="SusD-like N-terminal" evidence="8">
    <location>
        <begin position="92"/>
        <end position="229"/>
    </location>
</feature>
<keyword evidence="3 6" id="KW-0732">Signal</keyword>
<evidence type="ECO:0000259" key="8">
    <source>
        <dbReference type="Pfam" id="PF14322"/>
    </source>
</evidence>
<dbReference type="InterPro" id="IPR011990">
    <property type="entry name" value="TPR-like_helical_dom_sf"/>
</dbReference>
<gene>
    <name evidence="9" type="ORF">Cop2CBH44_13740</name>
</gene>
<feature type="domain" description="RagB/SusD" evidence="7">
    <location>
        <begin position="338"/>
        <end position="496"/>
    </location>
</feature>
<dbReference type="InterPro" id="IPR012944">
    <property type="entry name" value="SusD_RagB_dom"/>
</dbReference>
<keyword evidence="5" id="KW-0998">Cell outer membrane</keyword>
<evidence type="ECO:0000259" key="7">
    <source>
        <dbReference type="Pfam" id="PF07980"/>
    </source>
</evidence>
<dbReference type="PROSITE" id="PS51257">
    <property type="entry name" value="PROKAR_LIPOPROTEIN"/>
    <property type="match status" value="1"/>
</dbReference>
<evidence type="ECO:0000256" key="5">
    <source>
        <dbReference type="ARBA" id="ARBA00023237"/>
    </source>
</evidence>
<dbReference type="Pfam" id="PF14322">
    <property type="entry name" value="SusD-like_3"/>
    <property type="match status" value="1"/>
</dbReference>
<dbReference type="Proteomes" id="UP000594042">
    <property type="component" value="Chromosome"/>
</dbReference>
<evidence type="ECO:0000313" key="9">
    <source>
        <dbReference type="EMBL" id="BCI63021.1"/>
    </source>
</evidence>
<organism evidence="9 10">
    <name type="scientific">Coprobacter secundus subsp. similis</name>
    <dbReference type="NCBI Taxonomy" id="2751153"/>
    <lineage>
        <taxon>Bacteria</taxon>
        <taxon>Pseudomonadati</taxon>
        <taxon>Bacteroidota</taxon>
        <taxon>Bacteroidia</taxon>
        <taxon>Bacteroidales</taxon>
        <taxon>Barnesiellaceae</taxon>
        <taxon>Coprobacter</taxon>
    </lineage>
</organism>
<dbReference type="Gene3D" id="1.25.40.390">
    <property type="match status" value="1"/>
</dbReference>
<evidence type="ECO:0000256" key="1">
    <source>
        <dbReference type="ARBA" id="ARBA00004442"/>
    </source>
</evidence>
<feature type="signal peptide" evidence="6">
    <location>
        <begin position="1"/>
        <end position="21"/>
    </location>
</feature>
<dbReference type="InterPro" id="IPR033985">
    <property type="entry name" value="SusD-like_N"/>
</dbReference>
<reference evidence="10" key="1">
    <citation type="submission" date="2020-07" db="EMBL/GenBank/DDBJ databases">
        <title>Complete genome sequencing of Coprobacter sp. strain 2CBH44.</title>
        <authorList>
            <person name="Sakamoto M."/>
            <person name="Murakami T."/>
            <person name="Mori H."/>
        </authorList>
    </citation>
    <scope>NUCLEOTIDE SEQUENCE [LARGE SCALE GENOMIC DNA]</scope>
    <source>
        <strain evidence="10">2CBH44</strain>
    </source>
</reference>
<evidence type="ECO:0000256" key="3">
    <source>
        <dbReference type="ARBA" id="ARBA00022729"/>
    </source>
</evidence>
<evidence type="ECO:0000313" key="10">
    <source>
        <dbReference type="Proteomes" id="UP000594042"/>
    </source>
</evidence>
<dbReference type="EMBL" id="AP023322">
    <property type="protein sequence ID" value="BCI63021.1"/>
    <property type="molecule type" value="Genomic_DNA"/>
</dbReference>
<dbReference type="Pfam" id="PF07980">
    <property type="entry name" value="SusD_RagB"/>
    <property type="match status" value="1"/>
</dbReference>
<comment type="similarity">
    <text evidence="2">Belongs to the SusD family.</text>
</comment>
<dbReference type="AlphaFoldDB" id="A0A7G1HWS7"/>
<dbReference type="SUPFAM" id="SSF48452">
    <property type="entry name" value="TPR-like"/>
    <property type="match status" value="1"/>
</dbReference>
<comment type="subcellular location">
    <subcellularLocation>
        <location evidence="1">Cell outer membrane</location>
    </subcellularLocation>
</comment>
<proteinExistence type="inferred from homology"/>
<dbReference type="GO" id="GO:0009279">
    <property type="term" value="C:cell outer membrane"/>
    <property type="evidence" value="ECO:0007669"/>
    <property type="project" value="UniProtKB-SubCell"/>
</dbReference>
<evidence type="ECO:0000256" key="6">
    <source>
        <dbReference type="SAM" id="SignalP"/>
    </source>
</evidence>
<evidence type="ECO:0000256" key="2">
    <source>
        <dbReference type="ARBA" id="ARBA00006275"/>
    </source>
</evidence>
<dbReference type="RefSeq" id="WP_200755782.1">
    <property type="nucleotide sequence ID" value="NZ_AP023322.1"/>
</dbReference>
<keyword evidence="10" id="KW-1185">Reference proteome</keyword>